<proteinExistence type="predicted"/>
<accession>A0A0E9PKN4</accession>
<reference evidence="1" key="2">
    <citation type="journal article" date="2015" name="Fish Shellfish Immunol.">
        <title>Early steps in the European eel (Anguilla anguilla)-Vibrio vulnificus interaction in the gills: Role of the RtxA13 toxin.</title>
        <authorList>
            <person name="Callol A."/>
            <person name="Pajuelo D."/>
            <person name="Ebbesson L."/>
            <person name="Teles M."/>
            <person name="MacKenzie S."/>
            <person name="Amaro C."/>
        </authorList>
    </citation>
    <scope>NUCLEOTIDE SEQUENCE</scope>
</reference>
<organism evidence="1">
    <name type="scientific">Anguilla anguilla</name>
    <name type="common">European freshwater eel</name>
    <name type="synonym">Muraena anguilla</name>
    <dbReference type="NCBI Taxonomy" id="7936"/>
    <lineage>
        <taxon>Eukaryota</taxon>
        <taxon>Metazoa</taxon>
        <taxon>Chordata</taxon>
        <taxon>Craniata</taxon>
        <taxon>Vertebrata</taxon>
        <taxon>Euteleostomi</taxon>
        <taxon>Actinopterygii</taxon>
        <taxon>Neopterygii</taxon>
        <taxon>Teleostei</taxon>
        <taxon>Anguilliformes</taxon>
        <taxon>Anguillidae</taxon>
        <taxon>Anguilla</taxon>
    </lineage>
</organism>
<sequence>MWLVGGAAQCASITRSPQAAESLPWFQSTLFRSFGLNTRFEILNLCRERSRWLQGHGVSFLWM</sequence>
<evidence type="ECO:0000313" key="1">
    <source>
        <dbReference type="EMBL" id="JAH05211.1"/>
    </source>
</evidence>
<name>A0A0E9PKN4_ANGAN</name>
<reference evidence="1" key="1">
    <citation type="submission" date="2014-11" db="EMBL/GenBank/DDBJ databases">
        <authorList>
            <person name="Amaro Gonzalez C."/>
        </authorList>
    </citation>
    <scope>NUCLEOTIDE SEQUENCE</scope>
</reference>
<dbReference type="AlphaFoldDB" id="A0A0E9PKN4"/>
<protein>
    <submittedName>
        <fullName evidence="1">Uncharacterized protein</fullName>
    </submittedName>
</protein>
<dbReference type="EMBL" id="GBXM01103366">
    <property type="protein sequence ID" value="JAH05211.1"/>
    <property type="molecule type" value="Transcribed_RNA"/>
</dbReference>